<gene>
    <name evidence="1" type="ORF">PT974_10595</name>
</gene>
<evidence type="ECO:0000313" key="1">
    <source>
        <dbReference type="EMBL" id="KAK5989097.1"/>
    </source>
</evidence>
<sequence length="293" mass="32082">MPDQPNTLILQLYTIQDESSYHLKNEPGEIQRLNVIDDLCAGLLLQSHLLGVVHGRLSPGGDPATLVIMSFEFQGQDQARRFQHAEIKVRFADEKQPLDADPEVHSLWPEGDFSFSESQATVSQTLGSEVNASGQAVGFLSVGLAGNWARTIEGTRTDRASLKGARRIEEREWGKKNVVRLVIHENETQKSGIPSRVSAAMLLRRKENSESRFVAYVEVNAKAGKRYQAAKALRKVRGATPLNDPVIFDPASSNSSGILRDIHSDDLGAVGLESLAQVISTTMLSTVRGKQGI</sequence>
<keyword evidence="2" id="KW-1185">Reference proteome</keyword>
<dbReference type="Proteomes" id="UP001338125">
    <property type="component" value="Unassembled WGS sequence"/>
</dbReference>
<dbReference type="EMBL" id="JAVFKD010000015">
    <property type="protein sequence ID" value="KAK5989097.1"/>
    <property type="molecule type" value="Genomic_DNA"/>
</dbReference>
<comment type="caution">
    <text evidence="1">The sequence shown here is derived from an EMBL/GenBank/DDBJ whole genome shotgun (WGS) entry which is preliminary data.</text>
</comment>
<organism evidence="1 2">
    <name type="scientific">Cladobotryum mycophilum</name>
    <dbReference type="NCBI Taxonomy" id="491253"/>
    <lineage>
        <taxon>Eukaryota</taxon>
        <taxon>Fungi</taxon>
        <taxon>Dikarya</taxon>
        <taxon>Ascomycota</taxon>
        <taxon>Pezizomycotina</taxon>
        <taxon>Sordariomycetes</taxon>
        <taxon>Hypocreomycetidae</taxon>
        <taxon>Hypocreales</taxon>
        <taxon>Hypocreaceae</taxon>
        <taxon>Cladobotryum</taxon>
    </lineage>
</organism>
<proteinExistence type="predicted"/>
<reference evidence="1 2" key="1">
    <citation type="submission" date="2024-01" db="EMBL/GenBank/DDBJ databases">
        <title>Complete genome of Cladobotryum mycophilum ATHUM6906.</title>
        <authorList>
            <person name="Christinaki A.C."/>
            <person name="Myridakis A.I."/>
            <person name="Kouvelis V.N."/>
        </authorList>
    </citation>
    <scope>NUCLEOTIDE SEQUENCE [LARGE SCALE GENOMIC DNA]</scope>
    <source>
        <strain evidence="1 2">ATHUM6906</strain>
    </source>
</reference>
<evidence type="ECO:0000313" key="2">
    <source>
        <dbReference type="Proteomes" id="UP001338125"/>
    </source>
</evidence>
<accession>A0ABR0SAA3</accession>
<name>A0ABR0SAA3_9HYPO</name>
<protein>
    <submittedName>
        <fullName evidence="1">Uncharacterized protein</fullName>
    </submittedName>
</protein>